<dbReference type="EC" id="3.6.1.42" evidence="4"/>
<dbReference type="InterPro" id="IPR000407">
    <property type="entry name" value="GDA1_CD39_NTPase"/>
</dbReference>
<dbReference type="GO" id="GO:0005524">
    <property type="term" value="F:ATP binding"/>
    <property type="evidence" value="ECO:0007669"/>
    <property type="project" value="UniProtKB-KW"/>
</dbReference>
<dbReference type="GO" id="GO:0017111">
    <property type="term" value="F:ribonucleoside triphosphate phosphatase activity"/>
    <property type="evidence" value="ECO:0007669"/>
    <property type="project" value="TreeGrafter"/>
</dbReference>
<feature type="region of interest" description="Disordered" evidence="7">
    <location>
        <begin position="46"/>
        <end position="89"/>
    </location>
</feature>
<comment type="caution">
    <text evidence="9">The sequence shown here is derived from an EMBL/GenBank/DDBJ whole genome shotgun (WGS) entry which is preliminary data.</text>
</comment>
<evidence type="ECO:0000256" key="3">
    <source>
        <dbReference type="ARBA" id="ARBA00037742"/>
    </source>
</evidence>
<dbReference type="GO" id="GO:0004382">
    <property type="term" value="F:GDP phosphatase activity"/>
    <property type="evidence" value="ECO:0007669"/>
    <property type="project" value="UniProtKB-EC"/>
</dbReference>
<comment type="similarity">
    <text evidence="1">Belongs to the GDA1/CD39 NTPase family.</text>
</comment>
<evidence type="ECO:0000256" key="2">
    <source>
        <dbReference type="ARBA" id="ARBA00022801"/>
    </source>
</evidence>
<dbReference type="GO" id="GO:0016020">
    <property type="term" value="C:membrane"/>
    <property type="evidence" value="ECO:0007669"/>
    <property type="project" value="TreeGrafter"/>
</dbReference>
<gene>
    <name evidence="9" type="primary">GDA1_1</name>
    <name evidence="9" type="ORF">H4219_002950</name>
</gene>
<feature type="binding site" evidence="6">
    <location>
        <begin position="380"/>
        <end position="384"/>
    </location>
    <ligand>
        <name>ATP</name>
        <dbReference type="ChEBI" id="CHEBI:30616"/>
    </ligand>
</feature>
<comment type="function">
    <text evidence="3">After transfer of sugars to endogenous macromolecular acceptors, the enzyme converts nucleoside diphosphates to nucleoside monophosphates which in turn exit the Golgi lumen in a coupled antiporter reaction, allowing entry of additional nucleotide sugar from the cytosol.</text>
</comment>
<dbReference type="OrthoDB" id="6372431at2759"/>
<dbReference type="GO" id="GO:0005794">
    <property type="term" value="C:Golgi apparatus"/>
    <property type="evidence" value="ECO:0007669"/>
    <property type="project" value="TreeGrafter"/>
</dbReference>
<protein>
    <recommendedName>
        <fullName evidence="4">guanosine-diphosphatase</fullName>
        <ecNumber evidence="4">3.6.1.42</ecNumber>
    </recommendedName>
</protein>
<evidence type="ECO:0000256" key="1">
    <source>
        <dbReference type="ARBA" id="ARBA00009283"/>
    </source>
</evidence>
<accession>A0A9W8A487</accession>
<evidence type="ECO:0000256" key="8">
    <source>
        <dbReference type="SAM" id="Phobius"/>
    </source>
</evidence>
<dbReference type="AlphaFoldDB" id="A0A9W8A487"/>
<proteinExistence type="inferred from homology"/>
<evidence type="ECO:0000256" key="7">
    <source>
        <dbReference type="SAM" id="MobiDB-lite"/>
    </source>
</evidence>
<keyword evidence="2 9" id="KW-0378">Hydrolase</keyword>
<dbReference type="Pfam" id="PF01150">
    <property type="entry name" value="GDA1_CD39"/>
    <property type="match status" value="1"/>
</dbReference>
<dbReference type="PANTHER" id="PTHR11782">
    <property type="entry name" value="ADENOSINE/GUANOSINE DIPHOSPHATASE"/>
    <property type="match status" value="1"/>
</dbReference>
<feature type="transmembrane region" description="Helical" evidence="8">
    <location>
        <begin position="142"/>
        <end position="160"/>
    </location>
</feature>
<dbReference type="GO" id="GO:0006487">
    <property type="term" value="P:protein N-linked glycosylation"/>
    <property type="evidence" value="ECO:0007669"/>
    <property type="project" value="TreeGrafter"/>
</dbReference>
<evidence type="ECO:0000256" key="6">
    <source>
        <dbReference type="PIRSR" id="PIRSR600407-2"/>
    </source>
</evidence>
<dbReference type="Gene3D" id="3.30.420.40">
    <property type="match status" value="1"/>
</dbReference>
<feature type="active site" description="Proton acceptor" evidence="5">
    <location>
        <position position="350"/>
    </location>
</feature>
<dbReference type="PANTHER" id="PTHR11782:SF83">
    <property type="entry name" value="GUANOSINE-DIPHOSPHATASE"/>
    <property type="match status" value="1"/>
</dbReference>
<name>A0A9W8A487_9FUNG</name>
<dbReference type="Gene3D" id="3.30.420.150">
    <property type="entry name" value="Exopolyphosphatase. Domain 2"/>
    <property type="match status" value="1"/>
</dbReference>
<evidence type="ECO:0000313" key="10">
    <source>
        <dbReference type="Proteomes" id="UP001150538"/>
    </source>
</evidence>
<keyword evidence="6" id="KW-0547">Nucleotide-binding</keyword>
<keyword evidence="8" id="KW-0812">Transmembrane</keyword>
<organism evidence="9 10">
    <name type="scientific">Mycoemilia scoparia</name>
    <dbReference type="NCBI Taxonomy" id="417184"/>
    <lineage>
        <taxon>Eukaryota</taxon>
        <taxon>Fungi</taxon>
        <taxon>Fungi incertae sedis</taxon>
        <taxon>Zoopagomycota</taxon>
        <taxon>Kickxellomycotina</taxon>
        <taxon>Kickxellomycetes</taxon>
        <taxon>Kickxellales</taxon>
        <taxon>Kickxellaceae</taxon>
        <taxon>Mycoemilia</taxon>
    </lineage>
</organism>
<dbReference type="GO" id="GO:0045134">
    <property type="term" value="F:UDP phosphatase activity"/>
    <property type="evidence" value="ECO:0007669"/>
    <property type="project" value="TreeGrafter"/>
</dbReference>
<feature type="compositionally biased region" description="Polar residues" evidence="7">
    <location>
        <begin position="46"/>
        <end position="66"/>
    </location>
</feature>
<reference evidence="9" key="1">
    <citation type="submission" date="2022-07" db="EMBL/GenBank/DDBJ databases">
        <title>Phylogenomic reconstructions and comparative analyses of Kickxellomycotina fungi.</title>
        <authorList>
            <person name="Reynolds N.K."/>
            <person name="Stajich J.E."/>
            <person name="Barry K."/>
            <person name="Grigoriev I.V."/>
            <person name="Crous P."/>
            <person name="Smith M.E."/>
        </authorList>
    </citation>
    <scope>NUCLEOTIDE SEQUENCE</scope>
    <source>
        <strain evidence="9">NBRC 100468</strain>
    </source>
</reference>
<feature type="region of interest" description="Disordered" evidence="7">
    <location>
        <begin position="1"/>
        <end position="28"/>
    </location>
</feature>
<dbReference type="Proteomes" id="UP001150538">
    <property type="component" value="Unassembled WGS sequence"/>
</dbReference>
<dbReference type="GO" id="GO:0009134">
    <property type="term" value="P:nucleoside diphosphate catabolic process"/>
    <property type="evidence" value="ECO:0007669"/>
    <property type="project" value="TreeGrafter"/>
</dbReference>
<evidence type="ECO:0000313" key="9">
    <source>
        <dbReference type="EMBL" id="KAJ1917906.1"/>
    </source>
</evidence>
<keyword evidence="8" id="KW-0472">Membrane</keyword>
<keyword evidence="8" id="KW-1133">Transmembrane helix</keyword>
<evidence type="ECO:0000256" key="5">
    <source>
        <dbReference type="PIRSR" id="PIRSR600407-1"/>
    </source>
</evidence>
<sequence length="638" mass="70139">MHCIQIQRRPFSLETEFSNSGPDHGSNEDQLYLEQKEYKVSTHNNTANSATLTPGLSDSPQLNSKVASDFENDSEIEETSRETTVTPTTTLENTTKEERMGFLSNFIDSIRNGDGTKYSGLGSYPNRNGTQGPSVGFFGKRVIRIGILVIIALTLGWLAISSTMSITDSENKVYQDNTGKQQDKENVAQPPKFDNYNKNFDVEVQEDPRMISKHCDVPHPGRPLVQYVIIIDAGSTGSRIHVYKFNYCKNYPELEDEAFEMLKPGLSSYPDDPVAAAKSLDVLLDKAMSSIPPILRKCSPVAVKATAGLRLLGDEKSDSILEAVRHHLNNNYPFPVTKENGVIVMDGQDEGVYSWITVNSLLGTLGKDEHLTAGTFDMGGGSTQIVFEPLYRSGNDTIPASIPKDYLSNLSISDQKHNLYQHSYLGYGLNSATKQIFQAIGSKALESGQNTASSPCFSPGFSKEVTVNSLPVLVKGADPSTPLKPESNYEECASVVKSILHKERGCISPPCSFDGVSQPPLAQTFDKQPFYIFSYFYDISYPFGLGEEFTPNDLKSLAQKLCKHDGSVTIPETAEQDFGGTDHLCLYSTYLASVLLDGVEMPGDRKVRTTREINGYQTGWCLGAALAVLDQHRYCDGS</sequence>
<keyword evidence="10" id="KW-1185">Reference proteome</keyword>
<keyword evidence="6" id="KW-0067">ATP-binding</keyword>
<evidence type="ECO:0000256" key="4">
    <source>
        <dbReference type="ARBA" id="ARBA00038903"/>
    </source>
</evidence>
<dbReference type="EMBL" id="JANBPU010000059">
    <property type="protein sequence ID" value="KAJ1917906.1"/>
    <property type="molecule type" value="Genomic_DNA"/>
</dbReference>